<comment type="caution">
    <text evidence="2">The sequence shown here is derived from an EMBL/GenBank/DDBJ whole genome shotgun (WGS) entry which is preliminary data.</text>
</comment>
<reference evidence="2" key="1">
    <citation type="submission" date="2023-06" db="EMBL/GenBank/DDBJ databases">
        <title>Black Yeasts Isolated from many extreme environments.</title>
        <authorList>
            <person name="Coleine C."/>
            <person name="Stajich J.E."/>
            <person name="Selbmann L."/>
        </authorList>
    </citation>
    <scope>NUCLEOTIDE SEQUENCE</scope>
    <source>
        <strain evidence="2">CCFEE 5200</strain>
    </source>
</reference>
<evidence type="ECO:0000313" key="2">
    <source>
        <dbReference type="EMBL" id="KAK0962287.1"/>
    </source>
</evidence>
<feature type="compositionally biased region" description="Polar residues" evidence="1">
    <location>
        <begin position="122"/>
        <end position="131"/>
    </location>
</feature>
<evidence type="ECO:0000256" key="1">
    <source>
        <dbReference type="SAM" id="MobiDB-lite"/>
    </source>
</evidence>
<feature type="region of interest" description="Disordered" evidence="1">
    <location>
        <begin position="88"/>
        <end position="133"/>
    </location>
</feature>
<dbReference type="EMBL" id="JAUJLE010000296">
    <property type="protein sequence ID" value="KAK0962287.1"/>
    <property type="molecule type" value="Genomic_DNA"/>
</dbReference>
<keyword evidence="3" id="KW-1185">Reference proteome</keyword>
<sequence length="245" mass="27669">MANARALPLEVWDSLIDPRTFVLTELLLLALLFVHLRLRVASQDLSEKTEGWLLGPNHNNTISDCSIRSSYAVATAIAADIGGNNHGLIQPNPAMVPRVGEESRRDVVPNQESPTDRDRPGQGTSWSSQQDGRLLHLRDVAQLTWPKIVTYFPEMSPGSVKSRNYEVTTRRATQQVISKCRRPQKPPPFALPQPQRDQTRRSRVVKPTYTSRRHSTRNQKDTRNHSVSQHNMPTVSLPSEKDAWT</sequence>
<protein>
    <submittedName>
        <fullName evidence="2">Uncharacterized protein</fullName>
    </submittedName>
</protein>
<feature type="compositionally biased region" description="Polar residues" evidence="1">
    <location>
        <begin position="159"/>
        <end position="177"/>
    </location>
</feature>
<proteinExistence type="predicted"/>
<dbReference type="Proteomes" id="UP001175353">
    <property type="component" value="Unassembled WGS sequence"/>
</dbReference>
<name>A0AAN6HBV1_9PEZI</name>
<feature type="region of interest" description="Disordered" evidence="1">
    <location>
        <begin position="156"/>
        <end position="245"/>
    </location>
</feature>
<organism evidence="2 3">
    <name type="scientific">Friedmanniomyces endolithicus</name>
    <dbReference type="NCBI Taxonomy" id="329885"/>
    <lineage>
        <taxon>Eukaryota</taxon>
        <taxon>Fungi</taxon>
        <taxon>Dikarya</taxon>
        <taxon>Ascomycota</taxon>
        <taxon>Pezizomycotina</taxon>
        <taxon>Dothideomycetes</taxon>
        <taxon>Dothideomycetidae</taxon>
        <taxon>Mycosphaerellales</taxon>
        <taxon>Teratosphaeriaceae</taxon>
        <taxon>Friedmanniomyces</taxon>
    </lineage>
</organism>
<feature type="compositionally biased region" description="Polar residues" evidence="1">
    <location>
        <begin position="225"/>
        <end position="237"/>
    </location>
</feature>
<evidence type="ECO:0000313" key="3">
    <source>
        <dbReference type="Proteomes" id="UP001175353"/>
    </source>
</evidence>
<accession>A0AAN6HBV1</accession>
<gene>
    <name evidence="2" type="ORF">LTR91_019501</name>
</gene>
<dbReference type="AlphaFoldDB" id="A0AAN6HBV1"/>